<proteinExistence type="predicted"/>
<evidence type="ECO:0000313" key="1">
    <source>
        <dbReference type="EMBL" id="BCB84459.1"/>
    </source>
</evidence>
<evidence type="ECO:0008006" key="3">
    <source>
        <dbReference type="Google" id="ProtNLM"/>
    </source>
</evidence>
<accession>A0A6F8YEL2</accession>
<protein>
    <recommendedName>
        <fullName evidence="3">DNA methylase N-4/N-6 domain-containing protein</fullName>
    </recommendedName>
</protein>
<dbReference type="Gene3D" id="3.40.50.150">
    <property type="entry name" value="Vaccinia Virus protein VP39"/>
    <property type="match status" value="1"/>
</dbReference>
<sequence>MTFQTGIRKSVLAPYYQDDAATLYQADALALLPTLPDQSVDALITDQPYSSGGLMRGDRTNPVHGKYVQASSKLGNSLPAFTGDNRDQRSYTYWCALWLGEALRVVRPGGAAVLFSDWRQLPTITDILQAGVGSGGASFPGTNPPREA</sequence>
<keyword evidence="2" id="KW-1185">Reference proteome</keyword>
<evidence type="ECO:0000313" key="2">
    <source>
        <dbReference type="Proteomes" id="UP000503011"/>
    </source>
</evidence>
<dbReference type="InterPro" id="IPR029063">
    <property type="entry name" value="SAM-dependent_MTases_sf"/>
</dbReference>
<gene>
    <name evidence="1" type="ORF">Psuf_017720</name>
</gene>
<dbReference type="AlphaFoldDB" id="A0A6F8YEL2"/>
<reference evidence="1 2" key="2">
    <citation type="submission" date="2020-03" db="EMBL/GenBank/DDBJ databases">
        <authorList>
            <person name="Ichikawa N."/>
            <person name="Kimura A."/>
            <person name="Kitahashi Y."/>
            <person name="Uohara A."/>
        </authorList>
    </citation>
    <scope>NUCLEOTIDE SEQUENCE [LARGE SCALE GENOMIC DNA]</scope>
    <source>
        <strain evidence="1 2">NBRC 105367</strain>
    </source>
</reference>
<reference evidence="1 2" key="1">
    <citation type="submission" date="2020-03" db="EMBL/GenBank/DDBJ databases">
        <title>Whole genome shotgun sequence of Phytohabitans suffuscus NBRC 105367.</title>
        <authorList>
            <person name="Komaki H."/>
            <person name="Tamura T."/>
        </authorList>
    </citation>
    <scope>NUCLEOTIDE SEQUENCE [LARGE SCALE GENOMIC DNA]</scope>
    <source>
        <strain evidence="1 2">NBRC 105367</strain>
    </source>
</reference>
<organism evidence="1 2">
    <name type="scientific">Phytohabitans suffuscus</name>
    <dbReference type="NCBI Taxonomy" id="624315"/>
    <lineage>
        <taxon>Bacteria</taxon>
        <taxon>Bacillati</taxon>
        <taxon>Actinomycetota</taxon>
        <taxon>Actinomycetes</taxon>
        <taxon>Micromonosporales</taxon>
        <taxon>Micromonosporaceae</taxon>
    </lineage>
</organism>
<dbReference type="SUPFAM" id="SSF53335">
    <property type="entry name" value="S-adenosyl-L-methionine-dependent methyltransferases"/>
    <property type="match status" value="1"/>
</dbReference>
<dbReference type="Proteomes" id="UP000503011">
    <property type="component" value="Chromosome"/>
</dbReference>
<name>A0A6F8YEL2_9ACTN</name>
<dbReference type="KEGG" id="psuu:Psuf_017720"/>
<dbReference type="EMBL" id="AP022871">
    <property type="protein sequence ID" value="BCB84459.1"/>
    <property type="molecule type" value="Genomic_DNA"/>
</dbReference>